<dbReference type="SMR" id="A0A063XH17"/>
<dbReference type="NCBIfam" id="NF033788">
    <property type="entry name" value="HTH_metalloreg"/>
    <property type="match status" value="1"/>
</dbReference>
<keyword evidence="1" id="KW-0805">Transcription regulation</keyword>
<keyword evidence="3" id="KW-0804">Transcription</keyword>
<dbReference type="EMBL" id="JAGFPW010000007">
    <property type="protein sequence ID" value="MBO3794624.1"/>
    <property type="molecule type" value="Genomic_DNA"/>
</dbReference>
<keyword evidence="2" id="KW-0238">DNA-binding</keyword>
<accession>A0A063XH17</accession>
<dbReference type="PRINTS" id="PR00778">
    <property type="entry name" value="HTHARSR"/>
</dbReference>
<evidence type="ECO:0000256" key="1">
    <source>
        <dbReference type="ARBA" id="ARBA00023015"/>
    </source>
</evidence>
<dbReference type="Pfam" id="PF01022">
    <property type="entry name" value="HTH_5"/>
    <property type="match status" value="1"/>
</dbReference>
<dbReference type="PANTHER" id="PTHR33154:SF12">
    <property type="entry name" value="TRANSCRIPTIONAL REGULATORY PROTEIN"/>
    <property type="match status" value="1"/>
</dbReference>
<reference evidence="7" key="3">
    <citation type="submission" date="2021-03" db="EMBL/GenBank/DDBJ databases">
        <title>Isolation of Bacillus subtilis from fermented food sample.</title>
        <authorList>
            <person name="Lakshmanan V."/>
            <person name="Athira K."/>
            <person name="Rajagopal K."/>
        </authorList>
    </citation>
    <scope>NUCLEOTIDE SEQUENCE</scope>
    <source>
        <strain evidence="7">S1</strain>
    </source>
</reference>
<dbReference type="PANTHER" id="PTHR33154">
    <property type="entry name" value="TRANSCRIPTIONAL REGULATOR, ARSR FAMILY"/>
    <property type="match status" value="1"/>
</dbReference>
<evidence type="ECO:0000313" key="9">
    <source>
        <dbReference type="Proteomes" id="UP000032247"/>
    </source>
</evidence>
<reference evidence="6 10" key="2">
    <citation type="submission" date="2015-09" db="EMBL/GenBank/DDBJ databases">
        <title>Spore heat resistance.</title>
        <authorList>
            <person name="Boekhorst J."/>
            <person name="Berendsen E.M."/>
            <person name="Wells-Bennik M.H."/>
            <person name="Kuipers O.P."/>
        </authorList>
    </citation>
    <scope>NUCLEOTIDE SEQUENCE [LARGE SCALE GENOMIC DNA]</scope>
    <source>
        <strain evidence="6 10">B4122</strain>
    </source>
</reference>
<dbReference type="PROSITE" id="PS50987">
    <property type="entry name" value="HTH_ARSR_2"/>
    <property type="match status" value="1"/>
</dbReference>
<dbReference type="GeneID" id="86875186"/>
<dbReference type="CDD" id="cd00090">
    <property type="entry name" value="HTH_ARSR"/>
    <property type="match status" value="1"/>
</dbReference>
<dbReference type="Proteomes" id="UP000032247">
    <property type="component" value="Unassembled WGS sequence"/>
</dbReference>
<dbReference type="Proteomes" id="UP000076442">
    <property type="component" value="Unassembled WGS sequence"/>
</dbReference>
<dbReference type="SUPFAM" id="SSF46785">
    <property type="entry name" value="Winged helix' DNA-binding domain"/>
    <property type="match status" value="1"/>
</dbReference>
<dbReference type="InterPro" id="IPR051081">
    <property type="entry name" value="HTH_MetalResp_TranReg"/>
</dbReference>
<dbReference type="Proteomes" id="UP001214898">
    <property type="component" value="Chromosome"/>
</dbReference>
<feature type="domain" description="HTH arsR-type" evidence="4">
    <location>
        <begin position="6"/>
        <end position="100"/>
    </location>
</feature>
<dbReference type="SMART" id="SM00418">
    <property type="entry name" value="HTH_ARSR"/>
    <property type="match status" value="1"/>
</dbReference>
<reference evidence="8" key="4">
    <citation type="submission" date="2023-03" db="EMBL/GenBank/DDBJ databases">
        <title>Complete genome sequences of 52 Bacillus and Priestia strains isolated from West-African fermentations and 26 reference strains from the DSMZ collection.</title>
        <authorList>
            <person name="Wiedenbein E.S."/>
            <person name="Canoy T.S."/>
            <person name="Hui Y."/>
            <person name="Parkouda C."/>
            <person name="Dawende C."/>
            <person name="Ametefe E."/>
            <person name="Jespersen L."/>
            <person name="Nielsen D.S."/>
        </authorList>
    </citation>
    <scope>NUCLEOTIDE SEQUENCE</scope>
    <source>
        <strain evidence="8">PRO56</strain>
    </source>
</reference>
<proteinExistence type="predicted"/>
<dbReference type="GO" id="GO:0003677">
    <property type="term" value="F:DNA binding"/>
    <property type="evidence" value="ECO:0007669"/>
    <property type="project" value="UniProtKB-KW"/>
</dbReference>
<dbReference type="Gene3D" id="1.10.10.10">
    <property type="entry name" value="Winged helix-like DNA-binding domain superfamily/Winged helix DNA-binding domain"/>
    <property type="match status" value="1"/>
</dbReference>
<dbReference type="EMBL" id="JXBC01000004">
    <property type="protein sequence ID" value="KIU10888.1"/>
    <property type="molecule type" value="Genomic_DNA"/>
</dbReference>
<gene>
    <name evidence="8" type="primary">yczG</name>
    <name evidence="6" type="ORF">B4122_0946</name>
    <name evidence="7" type="ORF">J5227_09920</name>
    <name evidence="8" type="ORF">P5633_21105</name>
    <name evidence="5" type="ORF">SC09_Contig25orf00756</name>
</gene>
<dbReference type="PATRIC" id="fig|1423.134.peg.2497"/>
<protein>
    <submittedName>
        <fullName evidence="5">ArsR family transcriptional regulator</fullName>
    </submittedName>
    <submittedName>
        <fullName evidence="7">Helix-turn-helix transcriptional regulator</fullName>
    </submittedName>
    <submittedName>
        <fullName evidence="8">Metalloregulator ArsR/SmtB family transcription factor</fullName>
    </submittedName>
    <submittedName>
        <fullName evidence="6">Transcriptional regulator ArsR family</fullName>
    </submittedName>
</protein>
<dbReference type="FunFam" id="1.10.10.10:FF:000316">
    <property type="entry name" value="Transcriptional regulator, ArsR"/>
    <property type="match status" value="1"/>
</dbReference>
<dbReference type="EMBL" id="CP120576">
    <property type="protein sequence ID" value="WEY84703.1"/>
    <property type="molecule type" value="Genomic_DNA"/>
</dbReference>
<name>A0A063XH17_BACIU</name>
<evidence type="ECO:0000259" key="4">
    <source>
        <dbReference type="PROSITE" id="PS50987"/>
    </source>
</evidence>
<sequence length="104" mass="11838">MNIPNHPETETLQLTKVLHALSDPLRLELVKQLAEAKEKTCSTCADVQVAKSTLSHHFKVLRESGIAQVRIEGKRRYYSLRAEDLEKAFPGLLEAVLNVDQDRW</sequence>
<organism evidence="5 9">
    <name type="scientific">Bacillus subtilis</name>
    <dbReference type="NCBI Taxonomy" id="1423"/>
    <lineage>
        <taxon>Bacteria</taxon>
        <taxon>Bacillati</taxon>
        <taxon>Bacillota</taxon>
        <taxon>Bacilli</taxon>
        <taxon>Bacillales</taxon>
        <taxon>Bacillaceae</taxon>
        <taxon>Bacillus</taxon>
    </lineage>
</organism>
<dbReference type="AlphaFoldDB" id="A0A063XH17"/>
<dbReference type="EMBL" id="LJZV01000003">
    <property type="protein sequence ID" value="KZD94250.1"/>
    <property type="molecule type" value="Genomic_DNA"/>
</dbReference>
<evidence type="ECO:0000313" key="7">
    <source>
        <dbReference type="EMBL" id="MBO3794624.1"/>
    </source>
</evidence>
<dbReference type="STRING" id="483913.AN935_02010"/>
<dbReference type="InterPro" id="IPR036388">
    <property type="entry name" value="WH-like_DNA-bd_sf"/>
</dbReference>
<dbReference type="InterPro" id="IPR001845">
    <property type="entry name" value="HTH_ArsR_DNA-bd_dom"/>
</dbReference>
<dbReference type="Proteomes" id="UP000665181">
    <property type="component" value="Unassembled WGS sequence"/>
</dbReference>
<dbReference type="InterPro" id="IPR036390">
    <property type="entry name" value="WH_DNA-bd_sf"/>
</dbReference>
<dbReference type="GO" id="GO:0003700">
    <property type="term" value="F:DNA-binding transcription factor activity"/>
    <property type="evidence" value="ECO:0007669"/>
    <property type="project" value="InterPro"/>
</dbReference>
<dbReference type="RefSeq" id="WP_003234476.1">
    <property type="nucleotide sequence ID" value="NZ_AP024621.1"/>
</dbReference>
<reference evidence="5 9" key="1">
    <citation type="submission" date="2014-12" db="EMBL/GenBank/DDBJ databases">
        <title>Comparative genome analysis of Bacillus coagulans HM-08, Clostridium butyricum HM-68, Bacillus subtilis HM-66 and Bacillus licheniformis BL-09.</title>
        <authorList>
            <person name="Zhang H."/>
        </authorList>
    </citation>
    <scope>NUCLEOTIDE SEQUENCE [LARGE SCALE GENOMIC DNA]</scope>
    <source>
        <strain evidence="5 9">HM-66</strain>
    </source>
</reference>
<evidence type="ECO:0000313" key="6">
    <source>
        <dbReference type="EMBL" id="KZD94250.1"/>
    </source>
</evidence>
<dbReference type="OMA" id="AIAKSTM"/>
<evidence type="ECO:0000256" key="3">
    <source>
        <dbReference type="ARBA" id="ARBA00023163"/>
    </source>
</evidence>
<evidence type="ECO:0000313" key="8">
    <source>
        <dbReference type="EMBL" id="WEY84703.1"/>
    </source>
</evidence>
<evidence type="ECO:0000256" key="2">
    <source>
        <dbReference type="ARBA" id="ARBA00023125"/>
    </source>
</evidence>
<dbReference type="InterPro" id="IPR011991">
    <property type="entry name" value="ArsR-like_HTH"/>
</dbReference>
<evidence type="ECO:0000313" key="10">
    <source>
        <dbReference type="Proteomes" id="UP000076442"/>
    </source>
</evidence>
<evidence type="ECO:0000313" key="5">
    <source>
        <dbReference type="EMBL" id="KIU10888.1"/>
    </source>
</evidence>